<feature type="coiled-coil region" evidence="6">
    <location>
        <begin position="79"/>
        <end position="113"/>
    </location>
</feature>
<keyword evidence="3 5" id="KW-0133">Cell shape</keyword>
<dbReference type="OrthoDB" id="9792313at2"/>
<evidence type="ECO:0000256" key="5">
    <source>
        <dbReference type="PIRNR" id="PIRNR038471"/>
    </source>
</evidence>
<comment type="similarity">
    <text evidence="1 5">Belongs to the MreC family.</text>
</comment>
<dbReference type="Gene3D" id="2.40.10.340">
    <property type="entry name" value="Rod shape-determining protein MreC, domain 1"/>
    <property type="match status" value="1"/>
</dbReference>
<dbReference type="InterPro" id="IPR042177">
    <property type="entry name" value="Cell/Rod_1"/>
</dbReference>
<comment type="caution">
    <text evidence="8">The sequence shown here is derived from an EMBL/GenBank/DDBJ whole genome shotgun (WGS) entry which is preliminary data.</text>
</comment>
<evidence type="ECO:0000256" key="4">
    <source>
        <dbReference type="ARBA" id="ARBA00032089"/>
    </source>
</evidence>
<dbReference type="Gene3D" id="2.40.10.350">
    <property type="entry name" value="Rod shape-determining protein MreC, domain 2"/>
    <property type="match status" value="1"/>
</dbReference>
<feature type="domain" description="Rod shape-determining protein MreC beta-barrel core" evidence="7">
    <location>
        <begin position="125"/>
        <end position="276"/>
    </location>
</feature>
<gene>
    <name evidence="8" type="primary">mreC</name>
    <name evidence="8" type="ORF">CR194_10720</name>
</gene>
<protein>
    <recommendedName>
        <fullName evidence="2 5">Cell shape-determining protein MreC</fullName>
    </recommendedName>
    <alternativeName>
        <fullName evidence="4 5">Cell shape protein MreC</fullName>
    </alternativeName>
</protein>
<evidence type="ECO:0000256" key="1">
    <source>
        <dbReference type="ARBA" id="ARBA00009369"/>
    </source>
</evidence>
<dbReference type="InterPro" id="IPR055342">
    <property type="entry name" value="MreC_beta-barrel_core"/>
</dbReference>
<evidence type="ECO:0000313" key="9">
    <source>
        <dbReference type="Proteomes" id="UP000248214"/>
    </source>
</evidence>
<dbReference type="NCBIfam" id="TIGR00219">
    <property type="entry name" value="mreC"/>
    <property type="match status" value="1"/>
</dbReference>
<evidence type="ECO:0000256" key="2">
    <source>
        <dbReference type="ARBA" id="ARBA00013855"/>
    </source>
</evidence>
<dbReference type="Pfam" id="PF04085">
    <property type="entry name" value="MreC"/>
    <property type="match status" value="1"/>
</dbReference>
<dbReference type="InterPro" id="IPR042175">
    <property type="entry name" value="Cell/Rod_MreC_2"/>
</dbReference>
<comment type="function">
    <text evidence="5">Involved in formation and maintenance of cell shape.</text>
</comment>
<evidence type="ECO:0000256" key="6">
    <source>
        <dbReference type="SAM" id="Coils"/>
    </source>
</evidence>
<dbReference type="AlphaFoldDB" id="A0A323TVR8"/>
<evidence type="ECO:0000313" key="8">
    <source>
        <dbReference type="EMBL" id="PYZ93625.1"/>
    </source>
</evidence>
<dbReference type="InterPro" id="IPR007221">
    <property type="entry name" value="MreC"/>
</dbReference>
<dbReference type="PANTHER" id="PTHR34138">
    <property type="entry name" value="CELL SHAPE-DETERMINING PROTEIN MREC"/>
    <property type="match status" value="1"/>
</dbReference>
<reference evidence="8 9" key="1">
    <citation type="submission" date="2017-10" db="EMBL/GenBank/DDBJ databases">
        <title>Bacillus sp. nov., a halophilic bacterium isolated from a Keqin Lake.</title>
        <authorList>
            <person name="Wang H."/>
        </authorList>
    </citation>
    <scope>NUCLEOTIDE SEQUENCE [LARGE SCALE GENOMIC DNA]</scope>
    <source>
        <strain evidence="8 9">KQ-12</strain>
    </source>
</reference>
<keyword evidence="9" id="KW-1185">Reference proteome</keyword>
<accession>A0A323TVR8</accession>
<proteinExistence type="inferred from homology"/>
<dbReference type="RefSeq" id="WP_110609657.1">
    <property type="nucleotide sequence ID" value="NZ_PDOD01000002.1"/>
</dbReference>
<keyword evidence="6" id="KW-0175">Coiled coil</keyword>
<evidence type="ECO:0000259" key="7">
    <source>
        <dbReference type="Pfam" id="PF04085"/>
    </source>
</evidence>
<dbReference type="PIRSF" id="PIRSF038471">
    <property type="entry name" value="MreC"/>
    <property type="match status" value="1"/>
</dbReference>
<dbReference type="EMBL" id="PDOD01000002">
    <property type="protein sequence ID" value="PYZ93625.1"/>
    <property type="molecule type" value="Genomic_DNA"/>
</dbReference>
<dbReference type="GO" id="GO:0008360">
    <property type="term" value="P:regulation of cell shape"/>
    <property type="evidence" value="ECO:0007669"/>
    <property type="project" value="UniProtKB-KW"/>
</dbReference>
<evidence type="ECO:0000256" key="3">
    <source>
        <dbReference type="ARBA" id="ARBA00022960"/>
    </source>
</evidence>
<dbReference type="GO" id="GO:0005886">
    <property type="term" value="C:plasma membrane"/>
    <property type="evidence" value="ECO:0007669"/>
    <property type="project" value="TreeGrafter"/>
</dbReference>
<name>A0A323TVR8_9BACI</name>
<sequence length="295" mass="33028">MSSFFSNKRLIVLLVCMIILVALIGYSMSDRRALSWPEQVVMDTVGSVQSAFSRPAHFVAGFFDNINDMRNLYEENQVLKSHLDDFASLQVEVNQLRRRNEELESAVDLQDDLHLMDYTVRSALVIHRSPDRWNEQVGINKGAQDGIEENMAVMTSGGLIGKIDQVSQFSSSIQLLSDQDVTNRISAMVDADESVYGFIEGIDHENGYLQFTKIDIDVDLETGQTVSTSGLGGVFPEGLVIGEIVDYENDEFGLTQTAYVEPSANYYHLDYVMVIERDAPSIEDEINLDAEDEDS</sequence>
<dbReference type="PANTHER" id="PTHR34138:SF1">
    <property type="entry name" value="CELL SHAPE-DETERMINING PROTEIN MREC"/>
    <property type="match status" value="1"/>
</dbReference>
<dbReference type="Proteomes" id="UP000248214">
    <property type="component" value="Unassembled WGS sequence"/>
</dbReference>
<organism evidence="8 9">
    <name type="scientific">Salipaludibacillus keqinensis</name>
    <dbReference type="NCBI Taxonomy" id="2045207"/>
    <lineage>
        <taxon>Bacteria</taxon>
        <taxon>Bacillati</taxon>
        <taxon>Bacillota</taxon>
        <taxon>Bacilli</taxon>
        <taxon>Bacillales</taxon>
        <taxon>Bacillaceae</taxon>
    </lineage>
</organism>